<reference evidence="2" key="1">
    <citation type="submission" date="2023-08" db="EMBL/GenBank/DDBJ databases">
        <authorList>
            <person name="Audoor S."/>
            <person name="Bilcke G."/>
        </authorList>
    </citation>
    <scope>NUCLEOTIDE SEQUENCE</scope>
</reference>
<gene>
    <name evidence="2" type="ORF">CYCCA115_LOCUS1505</name>
</gene>
<keyword evidence="3" id="KW-1185">Reference proteome</keyword>
<comment type="caution">
    <text evidence="2">The sequence shown here is derived from an EMBL/GenBank/DDBJ whole genome shotgun (WGS) entry which is preliminary data.</text>
</comment>
<protein>
    <submittedName>
        <fullName evidence="2">Uncharacterized protein</fullName>
    </submittedName>
</protein>
<sequence length="1298" mass="146742">MMADYPTEDNLVRARDLYMNNVEAATAYSYKQAMTDAGIPEAVASQPFYQHNVKTKVLNETSGNPQIDMRMESKRKRFQTLYRLLYEGILLRKRSNYPDTAGTMRKAGYAETEIYKFTTPKKAISKHYAYCARAAKRIRDNVDVNLTIKANTQHAHVPENIVEEVDDEEMSPVSAASSEDPHFPFSPDRNNDYHELVPLPEATKLASKRDDASVRSTASTISSITTQSAPKRKTPAQKQHERKSEAQLKMMRSCAYKVGTYLYSLKDQNPCVEFQDESHCADQVNRLFGIEVISGRDLREAVKQKRVGQSPPRVGRPSLIPDEDFIALCDAFWSMNAIDQNNVDGNRLNRPKEITLLDDVVNEKRKKDGDIAIGAEKLKLRIDAHNAPRQDIEVLDPRRQLRVEWLTTKNQMDHYKNSEKMFLERGYARSPKNDQERAEGYIVFHPGQEKRNINMDEMKFTLDASVESLGGRPAHSHTTSCISEGGKADKTPDTACTVVMAVNDDEPLPPMVIFKSTAKDGCGYINARNLRSFPQIKGKWGYEKPRIVDCLVSTGANASMNTDILQNWMRESILTLYPDCQDIPGRRVCLKVDSGPGRTAAKFVGETRVEGVDIFPGLPNGSECNQEMDQLFSPYKNSVYRNRDKLANAKGNKGNLTLVDVGYCLFGGQVTLEDGNVLELEESFVLHFTPEKIRAAREKCGYCPATRRALEDPKVRHEIVEVEEDNTLDELNEVDDGEDASEEPSMMDELNEVDDDEDVSERPKTTEAINDGEAQELTSMTKVLLKVEKTNHRAVDDLILLGYTHANKLRRAVRRFTRRTFGKGIETAPGSRERQELFARLQHAGDYFRITKGGGVYNIADVLIGLEIKGMKQQVEIESKRKKKLQSFYSIRQRATKLVHSKHYTKWTKADFATVISYKRGPFHKCEKEEPTISVLKRLELSELRKHYEENYKGKSSAWRRQDIWSVKDEEELKRLKSGEVSHYTETRIYGDALETQNAWLQKKFESISKDRQIQVLSDILKNLDEGVIDSVVNSLPYDKSTLLHDCLNRAPSSDDDEDLNNSSSIHFCETDLEFASQWNDDDTLVENEMTEAEMECAAILEEEYHEDQNVGEEENADEDFDSDDSIADDNHDIIKDIEIDATPADGDGSMAAASSDDSSCASAGSFEMQDNAMSDNEEKSMDGIGRQPPREPTVSPSNAGVSEIQTSPTRNERAVEESVENASNTDVEAAIADIETSKDAQTKIALYNLLIKSRGKKVGRRKKKEALERYWKELKTEPLVWSVDDLKSELDELAHSC</sequence>
<feature type="region of interest" description="Disordered" evidence="1">
    <location>
        <begin position="1142"/>
        <end position="1164"/>
    </location>
</feature>
<dbReference type="EMBL" id="CAKOGP040000053">
    <property type="protein sequence ID" value="CAJ1928560.1"/>
    <property type="molecule type" value="Genomic_DNA"/>
</dbReference>
<feature type="compositionally biased region" description="Low complexity" evidence="1">
    <location>
        <begin position="1145"/>
        <end position="1164"/>
    </location>
</feature>
<organism evidence="2 3">
    <name type="scientific">Cylindrotheca closterium</name>
    <dbReference type="NCBI Taxonomy" id="2856"/>
    <lineage>
        <taxon>Eukaryota</taxon>
        <taxon>Sar</taxon>
        <taxon>Stramenopiles</taxon>
        <taxon>Ochrophyta</taxon>
        <taxon>Bacillariophyta</taxon>
        <taxon>Bacillariophyceae</taxon>
        <taxon>Bacillariophycidae</taxon>
        <taxon>Bacillariales</taxon>
        <taxon>Bacillariaceae</taxon>
        <taxon>Cylindrotheca</taxon>
    </lineage>
</organism>
<feature type="region of interest" description="Disordered" evidence="1">
    <location>
        <begin position="1108"/>
        <end position="1129"/>
    </location>
</feature>
<feature type="compositionally biased region" description="Polar residues" evidence="1">
    <location>
        <begin position="1195"/>
        <end position="1210"/>
    </location>
</feature>
<proteinExistence type="predicted"/>
<name>A0AAD2CCE0_9STRA</name>
<feature type="region of interest" description="Disordered" evidence="1">
    <location>
        <begin position="166"/>
        <end position="246"/>
    </location>
</feature>
<feature type="compositionally biased region" description="Acidic residues" evidence="1">
    <location>
        <begin position="733"/>
        <end position="759"/>
    </location>
</feature>
<feature type="region of interest" description="Disordered" evidence="1">
    <location>
        <begin position="1176"/>
        <end position="1223"/>
    </location>
</feature>
<feature type="compositionally biased region" description="Acidic residues" evidence="1">
    <location>
        <begin position="1108"/>
        <end position="1128"/>
    </location>
</feature>
<accession>A0AAD2CCE0</accession>
<evidence type="ECO:0000313" key="3">
    <source>
        <dbReference type="Proteomes" id="UP001295423"/>
    </source>
</evidence>
<evidence type="ECO:0000256" key="1">
    <source>
        <dbReference type="SAM" id="MobiDB-lite"/>
    </source>
</evidence>
<feature type="region of interest" description="Disordered" evidence="1">
    <location>
        <begin position="733"/>
        <end position="764"/>
    </location>
</feature>
<dbReference type="Proteomes" id="UP001295423">
    <property type="component" value="Unassembled WGS sequence"/>
</dbReference>
<feature type="compositionally biased region" description="Low complexity" evidence="1">
    <location>
        <begin position="216"/>
        <end position="229"/>
    </location>
</feature>
<evidence type="ECO:0000313" key="2">
    <source>
        <dbReference type="EMBL" id="CAJ1928560.1"/>
    </source>
</evidence>